<evidence type="ECO:0000313" key="2">
    <source>
        <dbReference type="Proteomes" id="UP001165302"/>
    </source>
</evidence>
<comment type="caution">
    <text evidence="1">The sequence shown here is derived from an EMBL/GenBank/DDBJ whole genome shotgun (WGS) entry which is preliminary data.</text>
</comment>
<sequence>MNTFFLFSKRNFHVTLSILFFIQLSCEKSKFDVIESGPANLSVQLVDILTDQEDYTIDKNASTKINSMQPRIVEVPINNNLSAYVSLEEDKNNASNVILKTSNKIAAKEVKPITPGVKYGILVYEGDNLIANGHKVITAGQEAAAGAFALDGGKTYTFIGYSRNSSQTIPTVTNMSKLSTATIDNESEDLLYFRHVQKVVTGANNLKVTLRHKFTLVTTEIKVGATYAGKIQEIQNGIFAQTKSSASIKLSDSTITYPSNNVNSTIQFSTIAAGGASSIISTPNLLIAPNATNVVTYSFPSIKINNVIGKIPVTSFNMQAGKKYNLIITLDVPCSVSSFLISNRTDYLDSTNISYNRINSSQELKINLATVDNNFNIFYNDKPLFEARFQTVTLTRSWVLAWGAWSEVANTSAWSAWAAHDADFEPNGSTNIQTMKFTDNTYWGANGIPRVYQLSGDSINPVIRVTIAADGTVSLTGKKTNSSTSQIALNHLSTIALFPITNNPNDAIYNANPSTYTWAGTVETKTMVRKTMEFRMNNFTKNSNGKDKIRFKQSTQHMMPQAGESITELSGYFKPTLKVNCQ</sequence>
<name>A0ABS7Z8T3_9SPHI</name>
<evidence type="ECO:0000313" key="1">
    <source>
        <dbReference type="EMBL" id="MCA5006606.1"/>
    </source>
</evidence>
<gene>
    <name evidence="1" type="ORF">IPZ78_15805</name>
</gene>
<reference evidence="1" key="1">
    <citation type="submission" date="2020-10" db="EMBL/GenBank/DDBJ databases">
        <authorList>
            <person name="Lu T."/>
            <person name="Wang Q."/>
            <person name="Han X."/>
        </authorList>
    </citation>
    <scope>NUCLEOTIDE SEQUENCE</scope>
    <source>
        <strain evidence="1">WQ 366</strain>
    </source>
</reference>
<protein>
    <submittedName>
        <fullName evidence="1">Fimbrillin family protein</fullName>
    </submittedName>
</protein>
<keyword evidence="2" id="KW-1185">Reference proteome</keyword>
<proteinExistence type="predicted"/>
<dbReference type="EMBL" id="JADEYP010000039">
    <property type="protein sequence ID" value="MCA5006606.1"/>
    <property type="molecule type" value="Genomic_DNA"/>
</dbReference>
<dbReference type="RefSeq" id="WP_225554965.1">
    <property type="nucleotide sequence ID" value="NZ_JADEYP010000039.1"/>
</dbReference>
<dbReference type="Proteomes" id="UP001165302">
    <property type="component" value="Unassembled WGS sequence"/>
</dbReference>
<accession>A0ABS7Z8T3</accession>
<organism evidence="1 2">
    <name type="scientific">Sphingobacterium bovistauri</name>
    <dbReference type="NCBI Taxonomy" id="2781959"/>
    <lineage>
        <taxon>Bacteria</taxon>
        <taxon>Pseudomonadati</taxon>
        <taxon>Bacteroidota</taxon>
        <taxon>Sphingobacteriia</taxon>
        <taxon>Sphingobacteriales</taxon>
        <taxon>Sphingobacteriaceae</taxon>
        <taxon>Sphingobacterium</taxon>
    </lineage>
</organism>